<keyword evidence="2" id="KW-1185">Reference proteome</keyword>
<comment type="caution">
    <text evidence="1">The sequence shown here is derived from an EMBL/GenBank/DDBJ whole genome shotgun (WGS) entry which is preliminary data.</text>
</comment>
<dbReference type="EMBL" id="JBJIAA010000007">
    <property type="protein sequence ID" value="MFL0250651.1"/>
    <property type="molecule type" value="Genomic_DNA"/>
</dbReference>
<protein>
    <submittedName>
        <fullName evidence="1">Uncharacterized protein</fullName>
    </submittedName>
</protein>
<name>A0ABW8TE90_9CLOT</name>
<gene>
    <name evidence="1" type="ORF">ACJDT4_09485</name>
</gene>
<dbReference type="Proteomes" id="UP001623592">
    <property type="component" value="Unassembled WGS sequence"/>
</dbReference>
<evidence type="ECO:0000313" key="2">
    <source>
        <dbReference type="Proteomes" id="UP001623592"/>
    </source>
</evidence>
<reference evidence="1 2" key="1">
    <citation type="submission" date="2024-11" db="EMBL/GenBank/DDBJ databases">
        <authorList>
            <person name="Heng Y.C."/>
            <person name="Lim A.C.H."/>
            <person name="Lee J.K.Y."/>
            <person name="Kittelmann S."/>
        </authorList>
    </citation>
    <scope>NUCLEOTIDE SEQUENCE [LARGE SCALE GENOMIC DNA]</scope>
    <source>
        <strain evidence="1 2">WILCCON 0114</strain>
    </source>
</reference>
<sequence>MREDLLEKIYEQEDEIESSLPVVSLELFFEGNNDIGSIGCNLLNHPGIEKFYSILKQVRNKPNVQDILVEIMEHDEDEEMWPFSERVYILTDEEEYEVIKWVRDLQISEISQGYMYGQPKLAPKLGKGYKVYSLWWD</sequence>
<accession>A0ABW8TE90</accession>
<dbReference type="RefSeq" id="WP_406787316.1">
    <property type="nucleotide sequence ID" value="NZ_JBJIAA010000007.1"/>
</dbReference>
<evidence type="ECO:0000313" key="1">
    <source>
        <dbReference type="EMBL" id="MFL0250651.1"/>
    </source>
</evidence>
<organism evidence="1 2">
    <name type="scientific">Clostridium neuense</name>
    <dbReference type="NCBI Taxonomy" id="1728934"/>
    <lineage>
        <taxon>Bacteria</taxon>
        <taxon>Bacillati</taxon>
        <taxon>Bacillota</taxon>
        <taxon>Clostridia</taxon>
        <taxon>Eubacteriales</taxon>
        <taxon>Clostridiaceae</taxon>
        <taxon>Clostridium</taxon>
    </lineage>
</organism>
<proteinExistence type="predicted"/>